<evidence type="ECO:0000313" key="1">
    <source>
        <dbReference type="EMBL" id="MFL9923401.1"/>
    </source>
</evidence>
<dbReference type="Proteomes" id="UP001629246">
    <property type="component" value="Unassembled WGS sequence"/>
</dbReference>
<sequence>MNLVNRKPEVLALISDPEFARAMLNLYPAQQMEAWPAAKGYGGKPQTDA</sequence>
<proteinExistence type="predicted"/>
<evidence type="ECO:0000313" key="2">
    <source>
        <dbReference type="Proteomes" id="UP001629246"/>
    </source>
</evidence>
<comment type="caution">
    <text evidence="1">The sequence shown here is derived from an EMBL/GenBank/DDBJ whole genome shotgun (WGS) entry which is preliminary data.</text>
</comment>
<name>A0ABW9A4N1_9BURK</name>
<dbReference type="EMBL" id="JAQQFM010000002">
    <property type="protein sequence ID" value="MFL9923401.1"/>
    <property type="molecule type" value="Genomic_DNA"/>
</dbReference>
<protein>
    <submittedName>
        <fullName evidence="1">Uncharacterized protein</fullName>
    </submittedName>
</protein>
<organism evidence="1 2">
    <name type="scientific">Herbaspirillum lusitanum</name>
    <dbReference type="NCBI Taxonomy" id="213312"/>
    <lineage>
        <taxon>Bacteria</taxon>
        <taxon>Pseudomonadati</taxon>
        <taxon>Pseudomonadota</taxon>
        <taxon>Betaproteobacteria</taxon>
        <taxon>Burkholderiales</taxon>
        <taxon>Oxalobacteraceae</taxon>
        <taxon>Herbaspirillum</taxon>
    </lineage>
</organism>
<keyword evidence="2" id="KW-1185">Reference proteome</keyword>
<gene>
    <name evidence="1" type="ORF">PQR62_03925</name>
</gene>
<dbReference type="RefSeq" id="WP_408155022.1">
    <property type="nucleotide sequence ID" value="NZ_JAQQFM010000002.1"/>
</dbReference>
<accession>A0ABW9A4N1</accession>
<reference evidence="1 2" key="1">
    <citation type="journal article" date="2024" name="Chem. Sci.">
        <title>Discovery of megapolipeptins by genome mining of a Burkholderiales bacteria collection.</title>
        <authorList>
            <person name="Paulo B.S."/>
            <person name="Recchia M.J.J."/>
            <person name="Lee S."/>
            <person name="Fergusson C.H."/>
            <person name="Romanowski S.B."/>
            <person name="Hernandez A."/>
            <person name="Krull N."/>
            <person name="Liu D.Y."/>
            <person name="Cavanagh H."/>
            <person name="Bos A."/>
            <person name="Gray C.A."/>
            <person name="Murphy B.T."/>
            <person name="Linington R.G."/>
            <person name="Eustaquio A.S."/>
        </authorList>
    </citation>
    <scope>NUCLEOTIDE SEQUENCE [LARGE SCALE GENOMIC DNA]</scope>
    <source>
        <strain evidence="1 2">RL21-008-BIB-A</strain>
    </source>
</reference>